<evidence type="ECO:0000313" key="4">
    <source>
        <dbReference type="Proteomes" id="UP000507222"/>
    </source>
</evidence>
<protein>
    <submittedName>
        <fullName evidence="3">Uncharacterized protein</fullName>
    </submittedName>
</protein>
<name>A0A6J5WHH5_PRUAR</name>
<reference evidence="3 4" key="2">
    <citation type="submission" date="2020-05" db="EMBL/GenBank/DDBJ databases">
        <authorList>
            <person name="Campoy J."/>
            <person name="Schneeberger K."/>
            <person name="Spophaly S."/>
        </authorList>
    </citation>
    <scope>NUCLEOTIDE SEQUENCE [LARGE SCALE GENOMIC DNA]</scope>
    <source>
        <strain evidence="3">PruArmRojPasFocal</strain>
    </source>
</reference>
<feature type="compositionally biased region" description="Basic and acidic residues" evidence="1">
    <location>
        <begin position="51"/>
        <end position="66"/>
    </location>
</feature>
<dbReference type="EMBL" id="CAEKDK010000002">
    <property type="protein sequence ID" value="CAB4268810.1"/>
    <property type="molecule type" value="Genomic_DNA"/>
</dbReference>
<evidence type="ECO:0000313" key="5">
    <source>
        <dbReference type="Proteomes" id="UP000507245"/>
    </source>
</evidence>
<dbReference type="EMBL" id="CAEKKB010000002">
    <property type="protein sequence ID" value="CAB4299062.1"/>
    <property type="molecule type" value="Genomic_DNA"/>
</dbReference>
<accession>A0A6J5WHH5</accession>
<reference evidence="5" key="1">
    <citation type="journal article" date="2020" name="Genome Biol.">
        <title>Gamete binning: chromosome-level and haplotype-resolved genome assembly enabled by high-throughput single-cell sequencing of gamete genomes.</title>
        <authorList>
            <person name="Campoy J.A."/>
            <person name="Sun H."/>
            <person name="Goel M."/>
            <person name="Jiao W.-B."/>
            <person name="Folz-Donahue K."/>
            <person name="Wang N."/>
            <person name="Rubio M."/>
            <person name="Liu C."/>
            <person name="Kukat C."/>
            <person name="Ruiz D."/>
            <person name="Huettel B."/>
            <person name="Schneeberger K."/>
        </authorList>
    </citation>
    <scope>NUCLEOTIDE SEQUENCE [LARGE SCALE GENOMIC DNA]</scope>
    <source>
        <strain evidence="5">cv. Rojo Pasion</strain>
    </source>
</reference>
<dbReference type="Proteomes" id="UP000507245">
    <property type="component" value="Unassembled WGS sequence"/>
</dbReference>
<sequence>MVIVSENTSSTLTVPTPQRSNTTRFVQIIIGSIPINMYPTDSVLMTSTNKTSEESQKDNFEENAKV</sequence>
<keyword evidence="5" id="KW-1185">Reference proteome</keyword>
<evidence type="ECO:0000313" key="2">
    <source>
        <dbReference type="EMBL" id="CAB4268810.1"/>
    </source>
</evidence>
<gene>
    <name evidence="2" type="ORF">CURHAP_LOCUS13237</name>
    <name evidence="3" type="ORF">ORAREDHAP_LOCUS12363</name>
</gene>
<organism evidence="3 5">
    <name type="scientific">Prunus armeniaca</name>
    <name type="common">Apricot</name>
    <name type="synonym">Armeniaca vulgaris</name>
    <dbReference type="NCBI Taxonomy" id="36596"/>
    <lineage>
        <taxon>Eukaryota</taxon>
        <taxon>Viridiplantae</taxon>
        <taxon>Streptophyta</taxon>
        <taxon>Embryophyta</taxon>
        <taxon>Tracheophyta</taxon>
        <taxon>Spermatophyta</taxon>
        <taxon>Magnoliopsida</taxon>
        <taxon>eudicotyledons</taxon>
        <taxon>Gunneridae</taxon>
        <taxon>Pentapetalae</taxon>
        <taxon>rosids</taxon>
        <taxon>fabids</taxon>
        <taxon>Rosales</taxon>
        <taxon>Rosaceae</taxon>
        <taxon>Amygdaloideae</taxon>
        <taxon>Amygdaleae</taxon>
        <taxon>Prunus</taxon>
    </lineage>
</organism>
<evidence type="ECO:0000256" key="1">
    <source>
        <dbReference type="SAM" id="MobiDB-lite"/>
    </source>
</evidence>
<evidence type="ECO:0000313" key="3">
    <source>
        <dbReference type="EMBL" id="CAB4299062.1"/>
    </source>
</evidence>
<feature type="region of interest" description="Disordered" evidence="1">
    <location>
        <begin position="47"/>
        <end position="66"/>
    </location>
</feature>
<dbReference type="Proteomes" id="UP000507222">
    <property type="component" value="Unassembled WGS sequence"/>
</dbReference>
<proteinExistence type="predicted"/>
<dbReference type="AlphaFoldDB" id="A0A6J5WHH5"/>